<proteinExistence type="predicted"/>
<dbReference type="PANTHER" id="PTHR32024">
    <property type="entry name" value="TRK SYSTEM POTASSIUM UPTAKE PROTEIN TRKG-RELATED"/>
    <property type="match status" value="1"/>
</dbReference>
<feature type="transmembrane region" description="Helical" evidence="8">
    <location>
        <begin position="89"/>
        <end position="113"/>
    </location>
</feature>
<feature type="transmembrane region" description="Helical" evidence="8">
    <location>
        <begin position="421"/>
        <end position="443"/>
    </location>
</feature>
<sequence>MTARDQVRTAWTALRRTDRSRTRHPARLVVAGFGGVMLLGTVLLMLPVAGESGAATSWNLALFTATSAVCVTGLVVVDTHAHWSAFGEGVVLGLIQVGGFGIMTLASLLGLLVTRRLGLRMQRSAQAETKSFGLGEVRRVLVGVVVLSLVVEALTALALTARFAAHYGEPLGRALYLGVFHAVSAFNNAGFALFSDSLMRYATDPWVCLPIVAAFVLGGLGFPVLFEILRHARGRARRWTLHTRITLSTYGALAVLGTIAVTAIEWDNPGTLGRFGFGGKLLAGFFQGMSPRTAGFNSVDTGELHGATLLITNVLMFIGGGSAGTAGGIKVTTFALLAFVMLAEIRGEPNVHIADRKLPREVHRQALTVVLGGVGLIFTATLALLVLTPFSLDAVLFESVSAFGTGLSTGITDELPVAGQLILVVVMFTGRVGPVTLASALALRERLRRYDLPEERPIVG</sequence>
<comment type="caution">
    <text evidence="9">The sequence shown here is derived from an EMBL/GenBank/DDBJ whole genome shotgun (WGS) entry which is preliminary data.</text>
</comment>
<feature type="transmembrane region" description="Helical" evidence="8">
    <location>
        <begin position="58"/>
        <end position="77"/>
    </location>
</feature>
<keyword evidence="2" id="KW-0813">Transport</keyword>
<dbReference type="GO" id="GO:0005886">
    <property type="term" value="C:plasma membrane"/>
    <property type="evidence" value="ECO:0007669"/>
    <property type="project" value="UniProtKB-SubCell"/>
</dbReference>
<dbReference type="EMBL" id="JACHIV010000001">
    <property type="protein sequence ID" value="MBB5068512.1"/>
    <property type="molecule type" value="Genomic_DNA"/>
</dbReference>
<evidence type="ECO:0000256" key="4">
    <source>
        <dbReference type="ARBA" id="ARBA00022692"/>
    </source>
</evidence>
<evidence type="ECO:0000313" key="10">
    <source>
        <dbReference type="Proteomes" id="UP000580474"/>
    </source>
</evidence>
<organism evidence="9 10">
    <name type="scientific">Saccharopolyspora gloriosae</name>
    <dbReference type="NCBI Taxonomy" id="455344"/>
    <lineage>
        <taxon>Bacteria</taxon>
        <taxon>Bacillati</taxon>
        <taxon>Actinomycetota</taxon>
        <taxon>Actinomycetes</taxon>
        <taxon>Pseudonocardiales</taxon>
        <taxon>Pseudonocardiaceae</taxon>
        <taxon>Saccharopolyspora</taxon>
    </lineage>
</organism>
<dbReference type="GO" id="GO:0008324">
    <property type="term" value="F:monoatomic cation transmembrane transporter activity"/>
    <property type="evidence" value="ECO:0007669"/>
    <property type="project" value="InterPro"/>
</dbReference>
<keyword evidence="6" id="KW-0406">Ion transport</keyword>
<feature type="transmembrane region" description="Helical" evidence="8">
    <location>
        <begin position="314"/>
        <end position="345"/>
    </location>
</feature>
<feature type="transmembrane region" description="Helical" evidence="8">
    <location>
        <begin position="247"/>
        <end position="266"/>
    </location>
</feature>
<dbReference type="RefSeq" id="WP_184478187.1">
    <property type="nucleotide sequence ID" value="NZ_JACHIV010000001.1"/>
</dbReference>
<keyword evidence="7 8" id="KW-0472">Membrane</keyword>
<evidence type="ECO:0000256" key="6">
    <source>
        <dbReference type="ARBA" id="ARBA00023065"/>
    </source>
</evidence>
<evidence type="ECO:0000313" key="9">
    <source>
        <dbReference type="EMBL" id="MBB5068512.1"/>
    </source>
</evidence>
<dbReference type="Proteomes" id="UP000580474">
    <property type="component" value="Unassembled WGS sequence"/>
</dbReference>
<reference evidence="9 10" key="1">
    <citation type="submission" date="2020-08" db="EMBL/GenBank/DDBJ databases">
        <title>Sequencing the genomes of 1000 actinobacteria strains.</title>
        <authorList>
            <person name="Klenk H.-P."/>
        </authorList>
    </citation>
    <scope>NUCLEOTIDE SEQUENCE [LARGE SCALE GENOMIC DNA]</scope>
    <source>
        <strain evidence="9 10">DSM 45582</strain>
    </source>
</reference>
<evidence type="ECO:0000256" key="2">
    <source>
        <dbReference type="ARBA" id="ARBA00022448"/>
    </source>
</evidence>
<evidence type="ECO:0000256" key="7">
    <source>
        <dbReference type="ARBA" id="ARBA00023136"/>
    </source>
</evidence>
<evidence type="ECO:0000256" key="8">
    <source>
        <dbReference type="SAM" id="Phobius"/>
    </source>
</evidence>
<keyword evidence="5 8" id="KW-1133">Transmembrane helix</keyword>
<feature type="transmembrane region" description="Helical" evidence="8">
    <location>
        <begin position="140"/>
        <end position="163"/>
    </location>
</feature>
<protein>
    <submittedName>
        <fullName evidence="9">Potassium uptake TrkH family protein</fullName>
    </submittedName>
</protein>
<feature type="transmembrane region" description="Helical" evidence="8">
    <location>
        <begin position="175"/>
        <end position="194"/>
    </location>
</feature>
<accession>A0A840NH44</accession>
<dbReference type="InterPro" id="IPR003445">
    <property type="entry name" value="Cat_transpt"/>
</dbReference>
<name>A0A840NH44_9PSEU</name>
<evidence type="ECO:0000256" key="3">
    <source>
        <dbReference type="ARBA" id="ARBA00022475"/>
    </source>
</evidence>
<feature type="transmembrane region" description="Helical" evidence="8">
    <location>
        <begin position="206"/>
        <end position="226"/>
    </location>
</feature>
<gene>
    <name evidence="9" type="ORF">BJ969_001600</name>
</gene>
<keyword evidence="4 8" id="KW-0812">Transmembrane</keyword>
<comment type="subcellular location">
    <subcellularLocation>
        <location evidence="1">Cell membrane</location>
        <topology evidence="1">Multi-pass membrane protein</topology>
    </subcellularLocation>
</comment>
<dbReference type="PANTHER" id="PTHR32024:SF1">
    <property type="entry name" value="KTR SYSTEM POTASSIUM UPTAKE PROTEIN B"/>
    <property type="match status" value="1"/>
</dbReference>
<dbReference type="GO" id="GO:0030001">
    <property type="term" value="P:metal ion transport"/>
    <property type="evidence" value="ECO:0007669"/>
    <property type="project" value="UniProtKB-ARBA"/>
</dbReference>
<dbReference type="AlphaFoldDB" id="A0A840NH44"/>
<evidence type="ECO:0000256" key="1">
    <source>
        <dbReference type="ARBA" id="ARBA00004651"/>
    </source>
</evidence>
<keyword evidence="3" id="KW-1003">Cell membrane</keyword>
<feature type="transmembrane region" description="Helical" evidence="8">
    <location>
        <begin position="25"/>
        <end position="46"/>
    </location>
</feature>
<keyword evidence="10" id="KW-1185">Reference proteome</keyword>
<feature type="transmembrane region" description="Helical" evidence="8">
    <location>
        <begin position="366"/>
        <end position="387"/>
    </location>
</feature>
<dbReference type="Pfam" id="PF02386">
    <property type="entry name" value="TrkH"/>
    <property type="match status" value="1"/>
</dbReference>
<evidence type="ECO:0000256" key="5">
    <source>
        <dbReference type="ARBA" id="ARBA00022989"/>
    </source>
</evidence>